<feature type="compositionally biased region" description="Low complexity" evidence="1">
    <location>
        <begin position="258"/>
        <end position="274"/>
    </location>
</feature>
<sequence>MNSPLPRPEAALQAAALRIKHAAREAAQRCVDSLGLAALSSLRIHERDDFLAAQFELNRKQAAFGHAFNDTLDQQVARETAPRREGPRTSAATPWEALSLVDDHEVEAGIEADRFGLAIQHACEWELRELDAYVGSLLRIGRPDHERNPLRPELVGKALLAGVEAVSERPEVRKLLGIELGRSLADLMPKVYTDIVQSLRDSGVQPVSLAVRGTQGPGHDLGFNTSGYDGLSSRGGTLADEAAAAQRPVPGWAGGHPGPAARASGPGPGAAARHAGGGTPFGHVDAPMMSLIRQLATPGGGGGGFGGSGGGGGGAVVPAGIGAGSGFGAGFGPSGDGPLPNLIYAHREALRQAATGRLDHMVIDVVGSLFEQILSDPKVPPQMARQIARLQLPVLRVALGDPSFFSSRRHPVRRFVNRIASLACAFEDFGSGPGQQFLGHVRALVQDIVDGDFDQMEVYEHKLGALEAFIAAQARDEVQEQGSNAPQLVEAKEQDLRVQQQYMRQLQAALAPVEMPAFLRGFLAQVWSQALVLAARRGGEAGELSQRLKRAARDVVISVQPKGTPTDRKNFLMTLPQLMKDLNHGLAIIGWPDAAQKAFFSELLPAHADSLKGQSLRPLDFNLMVKQLDAVFAMPLPRVAEGSALPVLKDAVDQVHFSDDEAAQIGLVKEESVNWQRQVDIDLNLEPELTAVDIRLDGLPPPEPVEPSRGASLADHVQLGFAYQMLVDDQWQKVKLNYVSPGRAFFVFISGSKHQKTVSLTSRMLHRLCEAGRFRAFENAFLIERATARARKQLAALRPSGAAPARH</sequence>
<dbReference type="InterPro" id="IPR012434">
    <property type="entry name" value="DUF1631"/>
</dbReference>
<organism evidence="2 3">
    <name type="scientific">Aquincola tertiaricarbonis</name>
    <dbReference type="NCBI Taxonomy" id="391953"/>
    <lineage>
        <taxon>Bacteria</taxon>
        <taxon>Pseudomonadati</taxon>
        <taxon>Pseudomonadota</taxon>
        <taxon>Betaproteobacteria</taxon>
        <taxon>Burkholderiales</taxon>
        <taxon>Sphaerotilaceae</taxon>
        <taxon>Aquincola</taxon>
    </lineage>
</organism>
<feature type="region of interest" description="Disordered" evidence="1">
    <location>
        <begin position="251"/>
        <end position="277"/>
    </location>
</feature>
<protein>
    <submittedName>
        <fullName evidence="2">DUF1631 domain-containing protein</fullName>
    </submittedName>
</protein>
<accession>A0ABY4SBJ1</accession>
<dbReference type="Proteomes" id="UP001056201">
    <property type="component" value="Chromosome 2"/>
</dbReference>
<evidence type="ECO:0000256" key="1">
    <source>
        <dbReference type="SAM" id="MobiDB-lite"/>
    </source>
</evidence>
<name>A0ABY4SBJ1_AQUTE</name>
<proteinExistence type="predicted"/>
<dbReference type="RefSeq" id="WP_250197766.1">
    <property type="nucleotide sequence ID" value="NZ_CP097636.1"/>
</dbReference>
<keyword evidence="3" id="KW-1185">Reference proteome</keyword>
<dbReference type="EMBL" id="CP097636">
    <property type="protein sequence ID" value="URI09540.1"/>
    <property type="molecule type" value="Genomic_DNA"/>
</dbReference>
<dbReference type="Pfam" id="PF07793">
    <property type="entry name" value="DUF1631"/>
    <property type="match status" value="2"/>
</dbReference>
<evidence type="ECO:0000313" key="2">
    <source>
        <dbReference type="EMBL" id="URI09540.1"/>
    </source>
</evidence>
<gene>
    <name evidence="2" type="ORF">MW290_28710</name>
</gene>
<reference evidence="2" key="1">
    <citation type="submission" date="2022-05" db="EMBL/GenBank/DDBJ databases">
        <title>An RpoN-dependent PEP-CTERM gene is involved in floc formation of an Aquincola tertiaricarbonis strain.</title>
        <authorList>
            <person name="Qiu D."/>
            <person name="Xia M."/>
        </authorList>
    </citation>
    <scope>NUCLEOTIDE SEQUENCE</scope>
    <source>
        <strain evidence="2">RN12</strain>
    </source>
</reference>
<evidence type="ECO:0000313" key="3">
    <source>
        <dbReference type="Proteomes" id="UP001056201"/>
    </source>
</evidence>